<evidence type="ECO:0000259" key="1">
    <source>
        <dbReference type="Pfam" id="PF00534"/>
    </source>
</evidence>
<evidence type="ECO:0008006" key="5">
    <source>
        <dbReference type="Google" id="ProtNLM"/>
    </source>
</evidence>
<dbReference type="SUPFAM" id="SSF53756">
    <property type="entry name" value="UDP-Glycosyltransferase/glycogen phosphorylase"/>
    <property type="match status" value="1"/>
</dbReference>
<proteinExistence type="predicted"/>
<dbReference type="Gene3D" id="3.40.50.2000">
    <property type="entry name" value="Glycogen Phosphorylase B"/>
    <property type="match status" value="2"/>
</dbReference>
<dbReference type="InterPro" id="IPR001296">
    <property type="entry name" value="Glyco_trans_1"/>
</dbReference>
<name>A0A2M6W514_9BACT</name>
<dbReference type="Proteomes" id="UP000231183">
    <property type="component" value="Unassembled WGS sequence"/>
</dbReference>
<dbReference type="InterPro" id="IPR028098">
    <property type="entry name" value="Glyco_trans_4-like_N"/>
</dbReference>
<evidence type="ECO:0000313" key="3">
    <source>
        <dbReference type="EMBL" id="PIT87879.1"/>
    </source>
</evidence>
<dbReference type="Pfam" id="PF00534">
    <property type="entry name" value="Glycos_transf_1"/>
    <property type="match status" value="1"/>
</dbReference>
<reference evidence="4" key="1">
    <citation type="submission" date="2017-09" db="EMBL/GenBank/DDBJ databases">
        <title>Depth-based differentiation of microbial function through sediment-hosted aquifers and enrichment of novel symbionts in the deep terrestrial subsurface.</title>
        <authorList>
            <person name="Probst A.J."/>
            <person name="Ladd B."/>
            <person name="Jarett J.K."/>
            <person name="Geller-Mcgrath D.E."/>
            <person name="Sieber C.M.K."/>
            <person name="Emerson J.B."/>
            <person name="Anantharaman K."/>
            <person name="Thomas B.C."/>
            <person name="Malmstrom R."/>
            <person name="Stieglmeier M."/>
            <person name="Klingl A."/>
            <person name="Woyke T."/>
            <person name="Ryan C.M."/>
            <person name="Banfield J.F."/>
        </authorList>
    </citation>
    <scope>NUCLEOTIDE SEQUENCE [LARGE SCALE GENOMIC DNA]</scope>
</reference>
<comment type="caution">
    <text evidence="3">The sequence shown here is derived from an EMBL/GenBank/DDBJ whole genome shotgun (WGS) entry which is preliminary data.</text>
</comment>
<feature type="domain" description="Glycosyl transferase family 1" evidence="1">
    <location>
        <begin position="189"/>
        <end position="357"/>
    </location>
</feature>
<dbReference type="GO" id="GO:0016757">
    <property type="term" value="F:glycosyltransferase activity"/>
    <property type="evidence" value="ECO:0007669"/>
    <property type="project" value="InterPro"/>
</dbReference>
<dbReference type="InterPro" id="IPR050194">
    <property type="entry name" value="Glycosyltransferase_grp1"/>
</dbReference>
<sequence length="380" mass="42749">MKIAQIVSTFWPRVGGMGRVCFDEAAGLARRNHQVTVFTPQYGEQTADEDELPKQFGFEVIRLQSFLRSDNAAYLPGLVERLRGFDLAHLHYPFYLSAQSVWRARKKFSLKYVLTYHMDAQVNGLKKVAQKMYDWHWVKKIFEEAQKIITIDKDHLDSADLRRFVRSEQLMEIYNGVDLDVFSPKRSAQESDKKNLTDARLLFVGNLLSFKRFDLILKALLLLNQSANNPNCVLTVAGGGFGGEKYQAMAERMGLADKIKVISSDLNRNDLAKIYNQSDALIVSSDSGESFSLAAAEASACGLPVIASNIAGVRGRVEDGQTGYLFASGSADDLAEKIEKFLSLPAQQKKQMSERSRALAEQKYDIKKHVEKLEKLYLSL</sequence>
<dbReference type="Pfam" id="PF13439">
    <property type="entry name" value="Glyco_transf_4"/>
    <property type="match status" value="1"/>
</dbReference>
<evidence type="ECO:0000259" key="2">
    <source>
        <dbReference type="Pfam" id="PF13439"/>
    </source>
</evidence>
<accession>A0A2M6W514</accession>
<dbReference type="AlphaFoldDB" id="A0A2M6W514"/>
<dbReference type="PANTHER" id="PTHR45947">
    <property type="entry name" value="SULFOQUINOVOSYL TRANSFERASE SQD2"/>
    <property type="match status" value="1"/>
</dbReference>
<feature type="domain" description="Glycosyltransferase subfamily 4-like N-terminal" evidence="2">
    <location>
        <begin position="14"/>
        <end position="180"/>
    </location>
</feature>
<dbReference type="EMBL" id="PFBX01000004">
    <property type="protein sequence ID" value="PIT87879.1"/>
    <property type="molecule type" value="Genomic_DNA"/>
</dbReference>
<evidence type="ECO:0000313" key="4">
    <source>
        <dbReference type="Proteomes" id="UP000231183"/>
    </source>
</evidence>
<dbReference type="PANTHER" id="PTHR45947:SF3">
    <property type="entry name" value="SULFOQUINOVOSYL TRANSFERASE SQD2"/>
    <property type="match status" value="1"/>
</dbReference>
<gene>
    <name evidence="3" type="ORF">COU31_00460</name>
</gene>
<organism evidence="3 4">
    <name type="scientific">Candidatus Magasanikbacteria bacterium CG10_big_fil_rev_8_21_14_0_10_40_10</name>
    <dbReference type="NCBI Taxonomy" id="1974648"/>
    <lineage>
        <taxon>Bacteria</taxon>
        <taxon>Candidatus Magasanikiibacteriota</taxon>
    </lineage>
</organism>
<dbReference type="CDD" id="cd03801">
    <property type="entry name" value="GT4_PimA-like"/>
    <property type="match status" value="1"/>
</dbReference>
<protein>
    <recommendedName>
        <fullName evidence="5">Glycosyltransferase family 1 protein</fullName>
    </recommendedName>
</protein>